<proteinExistence type="inferred from homology"/>
<dbReference type="RefSeq" id="XP_038742066.1">
    <property type="nucleotide sequence ID" value="XM_038892499.1"/>
</dbReference>
<dbReference type="GO" id="GO:0004197">
    <property type="term" value="F:cysteine-type endopeptidase activity"/>
    <property type="evidence" value="ECO:0007669"/>
    <property type="project" value="InterPro"/>
</dbReference>
<dbReference type="OrthoDB" id="3223806at2759"/>
<gene>
    <name evidence="3" type="ORF">CkaCkLH20_09784</name>
</gene>
<dbReference type="Gene3D" id="3.40.50.1460">
    <property type="match status" value="1"/>
</dbReference>
<accession>A0A9P6I5Y8</accession>
<reference evidence="3" key="1">
    <citation type="submission" date="2020-03" db="EMBL/GenBank/DDBJ databases">
        <authorList>
            <person name="He L."/>
        </authorList>
    </citation>
    <scope>NUCLEOTIDE SEQUENCE</scope>
    <source>
        <strain evidence="3">CkLH20</strain>
    </source>
</reference>
<dbReference type="InterPro" id="IPR050452">
    <property type="entry name" value="Metacaspase"/>
</dbReference>
<dbReference type="GO" id="GO:0006508">
    <property type="term" value="P:proteolysis"/>
    <property type="evidence" value="ECO:0007669"/>
    <property type="project" value="InterPro"/>
</dbReference>
<comment type="similarity">
    <text evidence="1">Belongs to the peptidase C14B family.</text>
</comment>
<dbReference type="Pfam" id="PF00656">
    <property type="entry name" value="Peptidase_C14"/>
    <property type="match status" value="1"/>
</dbReference>
<keyword evidence="4" id="KW-1185">Reference proteome</keyword>
<dbReference type="PANTHER" id="PTHR48104">
    <property type="entry name" value="METACASPASE-4"/>
    <property type="match status" value="1"/>
</dbReference>
<dbReference type="InterPro" id="IPR011600">
    <property type="entry name" value="Pept_C14_caspase"/>
</dbReference>
<sequence>MSAPIPRKHALLIGIDYYNDPNKATTTRRYDDSGDEMVHQDLKGCVNDILAIEKYLVDELEVEAPNITKLLAPLPGNPEHAGLLAHEPTQANIVQHLTKLCTPTVADPGDVVYIHYSGHGAVAKTVFPTLKQAKEKNGSIEDEVLVPVDVFRGGNYIRDLEFGLLLQKLVDYGLILTVVLDCCHSGGAVRGDQGLVRGTAKVYESDAKKDIPASISEITQRASVSRHWLEGLEGCVVVAACQDSELAHETTWKGKPSGALRAA</sequence>
<dbReference type="Proteomes" id="UP000781932">
    <property type="component" value="Unassembled WGS sequence"/>
</dbReference>
<dbReference type="PANTHER" id="PTHR48104:SF30">
    <property type="entry name" value="METACASPASE-1"/>
    <property type="match status" value="1"/>
</dbReference>
<feature type="domain" description="Peptidase C14 caspase" evidence="2">
    <location>
        <begin position="7"/>
        <end position="250"/>
    </location>
</feature>
<organism evidence="3 4">
    <name type="scientific">Colletotrichum karsti</name>
    <dbReference type="NCBI Taxonomy" id="1095194"/>
    <lineage>
        <taxon>Eukaryota</taxon>
        <taxon>Fungi</taxon>
        <taxon>Dikarya</taxon>
        <taxon>Ascomycota</taxon>
        <taxon>Pezizomycotina</taxon>
        <taxon>Sordariomycetes</taxon>
        <taxon>Hypocreomycetidae</taxon>
        <taxon>Glomerellales</taxon>
        <taxon>Glomerellaceae</taxon>
        <taxon>Colletotrichum</taxon>
        <taxon>Colletotrichum boninense species complex</taxon>
    </lineage>
</organism>
<evidence type="ECO:0000313" key="3">
    <source>
        <dbReference type="EMBL" id="KAF9872605.1"/>
    </source>
</evidence>
<dbReference type="EMBL" id="JAATWM020000036">
    <property type="protein sequence ID" value="KAF9872605.1"/>
    <property type="molecule type" value="Genomic_DNA"/>
</dbReference>
<evidence type="ECO:0000259" key="2">
    <source>
        <dbReference type="Pfam" id="PF00656"/>
    </source>
</evidence>
<comment type="caution">
    <text evidence="3">The sequence shown here is derived from an EMBL/GenBank/DDBJ whole genome shotgun (WGS) entry which is preliminary data.</text>
</comment>
<evidence type="ECO:0000313" key="4">
    <source>
        <dbReference type="Proteomes" id="UP000781932"/>
    </source>
</evidence>
<evidence type="ECO:0000256" key="1">
    <source>
        <dbReference type="ARBA" id="ARBA00009005"/>
    </source>
</evidence>
<dbReference type="GO" id="GO:0005737">
    <property type="term" value="C:cytoplasm"/>
    <property type="evidence" value="ECO:0007669"/>
    <property type="project" value="TreeGrafter"/>
</dbReference>
<dbReference type="GeneID" id="62165573"/>
<name>A0A9P6I5Y8_9PEZI</name>
<protein>
    <recommendedName>
        <fullName evidence="2">Peptidase C14 caspase domain-containing protein</fullName>
    </recommendedName>
</protein>
<dbReference type="AlphaFoldDB" id="A0A9P6I5Y8"/>
<reference evidence="3" key="2">
    <citation type="submission" date="2020-11" db="EMBL/GenBank/DDBJ databases">
        <title>Whole genome sequencing of Colletotrichum sp.</title>
        <authorList>
            <person name="Li H."/>
        </authorList>
    </citation>
    <scope>NUCLEOTIDE SEQUENCE</scope>
    <source>
        <strain evidence="3">CkLH20</strain>
    </source>
</reference>